<sequence length="142" mass="15396">MQPPFPAPVAEWHNNTYDAINPTRPEMSQASRTIVITAHVPDIVDTPAVDKAAQKIGSWDVIIASAGYIPNLAPIDNSDADEWRKTFEINVKGSYVLTRAFLPYKKAGGTIIASLSGFAFFPPSLPILSGSGSTFGRRNLDH</sequence>
<evidence type="ECO:0000256" key="1">
    <source>
        <dbReference type="ARBA" id="ARBA00006484"/>
    </source>
</evidence>
<dbReference type="EMBL" id="KN847479">
    <property type="protein sequence ID" value="KIX03062.1"/>
    <property type="molecule type" value="Genomic_DNA"/>
</dbReference>
<dbReference type="STRING" id="1442369.A0A0D2FM78"/>
<dbReference type="SUPFAM" id="SSF51735">
    <property type="entry name" value="NAD(P)-binding Rossmann-fold domains"/>
    <property type="match status" value="1"/>
</dbReference>
<dbReference type="AlphaFoldDB" id="A0A0D2FM78"/>
<evidence type="ECO:0000313" key="2">
    <source>
        <dbReference type="EMBL" id="KIX03062.1"/>
    </source>
</evidence>
<dbReference type="OrthoDB" id="1933717at2759"/>
<dbReference type="HOGENOM" id="CLU_1816845_0_0_1"/>
<evidence type="ECO:0000313" key="3">
    <source>
        <dbReference type="Proteomes" id="UP000053617"/>
    </source>
</evidence>
<comment type="similarity">
    <text evidence="1">Belongs to the short-chain dehydrogenases/reductases (SDR) family.</text>
</comment>
<reference evidence="2 3" key="1">
    <citation type="submission" date="2015-01" db="EMBL/GenBank/DDBJ databases">
        <title>The Genome Sequence of Rhinocladiella mackenzie CBS 650.93.</title>
        <authorList>
            <consortium name="The Broad Institute Genomics Platform"/>
            <person name="Cuomo C."/>
            <person name="de Hoog S."/>
            <person name="Gorbushina A."/>
            <person name="Stielow B."/>
            <person name="Teixiera M."/>
            <person name="Abouelleil A."/>
            <person name="Chapman S.B."/>
            <person name="Priest M."/>
            <person name="Young S.K."/>
            <person name="Wortman J."/>
            <person name="Nusbaum C."/>
            <person name="Birren B."/>
        </authorList>
    </citation>
    <scope>NUCLEOTIDE SEQUENCE [LARGE SCALE GENOMIC DNA]</scope>
    <source>
        <strain evidence="2 3">CBS 650.93</strain>
    </source>
</reference>
<keyword evidence="3" id="KW-1185">Reference proteome</keyword>
<dbReference type="VEuPathDB" id="FungiDB:Z518_06612"/>
<dbReference type="PANTHER" id="PTHR43943:SF2">
    <property type="entry name" value="DEHYDROGENASE_REDUCTASE 4"/>
    <property type="match status" value="1"/>
</dbReference>
<proteinExistence type="inferred from homology"/>
<dbReference type="Pfam" id="PF00106">
    <property type="entry name" value="adh_short"/>
    <property type="match status" value="1"/>
</dbReference>
<dbReference type="CDD" id="cd05233">
    <property type="entry name" value="SDR_c"/>
    <property type="match status" value="1"/>
</dbReference>
<dbReference type="Gene3D" id="3.40.50.720">
    <property type="entry name" value="NAD(P)-binding Rossmann-like Domain"/>
    <property type="match status" value="1"/>
</dbReference>
<name>A0A0D2FM78_9EURO</name>
<dbReference type="PANTHER" id="PTHR43943">
    <property type="entry name" value="DEHYDROGENASE/REDUCTASE (SDR FAMILY) MEMBER 4"/>
    <property type="match status" value="1"/>
</dbReference>
<dbReference type="InterPro" id="IPR002347">
    <property type="entry name" value="SDR_fam"/>
</dbReference>
<dbReference type="GeneID" id="25294683"/>
<dbReference type="InterPro" id="IPR036291">
    <property type="entry name" value="NAD(P)-bd_dom_sf"/>
</dbReference>
<accession>A0A0D2FM78</accession>
<organism evidence="2 3">
    <name type="scientific">Rhinocladiella mackenziei CBS 650.93</name>
    <dbReference type="NCBI Taxonomy" id="1442369"/>
    <lineage>
        <taxon>Eukaryota</taxon>
        <taxon>Fungi</taxon>
        <taxon>Dikarya</taxon>
        <taxon>Ascomycota</taxon>
        <taxon>Pezizomycotina</taxon>
        <taxon>Eurotiomycetes</taxon>
        <taxon>Chaetothyriomycetidae</taxon>
        <taxon>Chaetothyriales</taxon>
        <taxon>Herpotrichiellaceae</taxon>
        <taxon>Rhinocladiella</taxon>
    </lineage>
</organism>
<protein>
    <submittedName>
        <fullName evidence="2">Rhinocladiella mackenziei CBS 650.93 unplaced genomic scaffold supercont1.5, whole genome shotgun sequence</fullName>
    </submittedName>
</protein>
<dbReference type="Proteomes" id="UP000053617">
    <property type="component" value="Unassembled WGS sequence"/>
</dbReference>
<gene>
    <name evidence="2" type="ORF">Z518_06612</name>
</gene>
<dbReference type="RefSeq" id="XP_013270198.1">
    <property type="nucleotide sequence ID" value="XM_013414744.1"/>
</dbReference>